<name>M2ZAU2_PSEFD</name>
<proteinExistence type="predicted"/>
<dbReference type="RefSeq" id="XP_007924049.1">
    <property type="nucleotide sequence ID" value="XM_007925858.1"/>
</dbReference>
<dbReference type="EMBL" id="KB446556">
    <property type="protein sequence ID" value="EME86955.1"/>
    <property type="molecule type" value="Genomic_DNA"/>
</dbReference>
<dbReference type="KEGG" id="pfj:MYCFIDRAFT_172635"/>
<accession>M2ZAU2</accession>
<dbReference type="VEuPathDB" id="FungiDB:MYCFIDRAFT_172635"/>
<organism evidence="2 3">
    <name type="scientific">Pseudocercospora fijiensis (strain CIRAD86)</name>
    <name type="common">Black leaf streak disease fungus</name>
    <name type="synonym">Mycosphaerella fijiensis</name>
    <dbReference type="NCBI Taxonomy" id="383855"/>
    <lineage>
        <taxon>Eukaryota</taxon>
        <taxon>Fungi</taxon>
        <taxon>Dikarya</taxon>
        <taxon>Ascomycota</taxon>
        <taxon>Pezizomycotina</taxon>
        <taxon>Dothideomycetes</taxon>
        <taxon>Dothideomycetidae</taxon>
        <taxon>Mycosphaerellales</taxon>
        <taxon>Mycosphaerellaceae</taxon>
        <taxon>Pseudocercospora</taxon>
    </lineage>
</organism>
<dbReference type="HOGENOM" id="CLU_593287_0_0_1"/>
<keyword evidence="3" id="KW-1185">Reference proteome</keyword>
<evidence type="ECO:0000256" key="1">
    <source>
        <dbReference type="SAM" id="MobiDB-lite"/>
    </source>
</evidence>
<dbReference type="Proteomes" id="UP000016932">
    <property type="component" value="Unassembled WGS sequence"/>
</dbReference>
<feature type="region of interest" description="Disordered" evidence="1">
    <location>
        <begin position="438"/>
        <end position="461"/>
    </location>
</feature>
<sequence length="461" mass="51243">MLAKLQDTSLRMYIDHLSQVQAAQNPCSVDTNRIWRTSDFDANAVQLLRDENTARILLMDLRKSDVFRLTAGMSPAFRSIDDFEDALFSGFSKLHLSKFLMGAAVSPASFEKGCFLLRLMVKVLNRKKQSQPGVSRKVSWHPQPRGYIEQAHSIHGRAVLMTSTSLYAGVLHDTVTPLLVGGPRRKVWQRYCISCGHDDQSNFTRALRCSPNFVLSHFVPSYVPGPPNTRTLNVVDHVKAEGLYPSSFPHCQEMTTLAPVWRMISWRSITIPGRSEDRLLFRVSSTDDMESQLLNVQTPFLGRTSSGDAARFDGYAQPPTLANSLFPGKAGGTSGSQHRPPARDLFSFAPSAIVVAMVLRKDSHILLVRTQKENIWAQPMPSPVLLLSRELGSMVWFLVLKFDAQLCRSVGEVSVSQGNWGCLDSACLTETHCRKQTGFGNPVRSTSKPGLQSGLRLHNLS</sequence>
<evidence type="ECO:0000313" key="2">
    <source>
        <dbReference type="EMBL" id="EME86955.1"/>
    </source>
</evidence>
<gene>
    <name evidence="2" type="ORF">MYCFIDRAFT_172635</name>
</gene>
<protein>
    <submittedName>
        <fullName evidence="2">Uncharacterized protein</fullName>
    </submittedName>
</protein>
<evidence type="ECO:0000313" key="3">
    <source>
        <dbReference type="Proteomes" id="UP000016932"/>
    </source>
</evidence>
<reference evidence="2 3" key="1">
    <citation type="journal article" date="2012" name="PLoS Pathog.">
        <title>Diverse lifestyles and strategies of plant pathogenesis encoded in the genomes of eighteen Dothideomycetes fungi.</title>
        <authorList>
            <person name="Ohm R.A."/>
            <person name="Feau N."/>
            <person name="Henrissat B."/>
            <person name="Schoch C.L."/>
            <person name="Horwitz B.A."/>
            <person name="Barry K.W."/>
            <person name="Condon B.J."/>
            <person name="Copeland A.C."/>
            <person name="Dhillon B."/>
            <person name="Glaser F."/>
            <person name="Hesse C.N."/>
            <person name="Kosti I."/>
            <person name="LaButti K."/>
            <person name="Lindquist E.A."/>
            <person name="Lucas S."/>
            <person name="Salamov A.A."/>
            <person name="Bradshaw R.E."/>
            <person name="Ciuffetti L."/>
            <person name="Hamelin R.C."/>
            <person name="Kema G.H.J."/>
            <person name="Lawrence C."/>
            <person name="Scott J.A."/>
            <person name="Spatafora J.W."/>
            <person name="Turgeon B.G."/>
            <person name="de Wit P.J.G.M."/>
            <person name="Zhong S."/>
            <person name="Goodwin S.B."/>
            <person name="Grigoriev I.V."/>
        </authorList>
    </citation>
    <scope>NUCLEOTIDE SEQUENCE [LARGE SCALE GENOMIC DNA]</scope>
    <source>
        <strain evidence="2 3">CIRAD86</strain>
    </source>
</reference>
<dbReference type="AlphaFoldDB" id="M2ZAU2"/>
<dbReference type="GeneID" id="19332831"/>